<keyword evidence="3" id="KW-1185">Reference proteome</keyword>
<feature type="region of interest" description="Disordered" evidence="1">
    <location>
        <begin position="36"/>
        <end position="68"/>
    </location>
</feature>
<accession>A0A5M3XQ23</accession>
<comment type="caution">
    <text evidence="2">The sequence shown here is derived from an EMBL/GenBank/DDBJ whole genome shotgun (WGS) entry which is preliminary data.</text>
</comment>
<evidence type="ECO:0000256" key="1">
    <source>
        <dbReference type="SAM" id="MobiDB-lite"/>
    </source>
</evidence>
<organism evidence="2 3">
    <name type="scientific">Acrocarpospora pleiomorpha</name>
    <dbReference type="NCBI Taxonomy" id="90975"/>
    <lineage>
        <taxon>Bacteria</taxon>
        <taxon>Bacillati</taxon>
        <taxon>Actinomycetota</taxon>
        <taxon>Actinomycetes</taxon>
        <taxon>Streptosporangiales</taxon>
        <taxon>Streptosporangiaceae</taxon>
        <taxon>Acrocarpospora</taxon>
    </lineage>
</organism>
<proteinExistence type="predicted"/>
<name>A0A5M3XQ23_9ACTN</name>
<reference evidence="2 3" key="1">
    <citation type="submission" date="2019-10" db="EMBL/GenBank/DDBJ databases">
        <title>Whole genome shotgun sequence of Acrocarpospora pleiomorpha NBRC 16267.</title>
        <authorList>
            <person name="Ichikawa N."/>
            <person name="Kimura A."/>
            <person name="Kitahashi Y."/>
            <person name="Komaki H."/>
            <person name="Oguchi A."/>
        </authorList>
    </citation>
    <scope>NUCLEOTIDE SEQUENCE [LARGE SCALE GENOMIC DNA]</scope>
    <source>
        <strain evidence="2 3">NBRC 16267</strain>
    </source>
</reference>
<evidence type="ECO:0000313" key="2">
    <source>
        <dbReference type="EMBL" id="GES23435.1"/>
    </source>
</evidence>
<gene>
    <name evidence="2" type="ORF">Aple_063340</name>
</gene>
<evidence type="ECO:0000313" key="3">
    <source>
        <dbReference type="Proteomes" id="UP000377595"/>
    </source>
</evidence>
<dbReference type="EMBL" id="BLAF01000041">
    <property type="protein sequence ID" value="GES23435.1"/>
    <property type="molecule type" value="Genomic_DNA"/>
</dbReference>
<dbReference type="AlphaFoldDB" id="A0A5M3XQ23"/>
<protein>
    <submittedName>
        <fullName evidence="2">Uncharacterized protein</fullName>
    </submittedName>
</protein>
<dbReference type="Proteomes" id="UP000377595">
    <property type="component" value="Unassembled WGS sequence"/>
</dbReference>
<feature type="compositionally biased region" description="Polar residues" evidence="1">
    <location>
        <begin position="42"/>
        <end position="56"/>
    </location>
</feature>
<sequence length="68" mass="6950">MWCLLNIADAHQSAPDGGDGCALSTLAGVRQMTRAGGVVRRSPTSVRQAPTGSVIGQSIEGRERGNAG</sequence>